<feature type="transmembrane region" description="Helical" evidence="1">
    <location>
        <begin position="101"/>
        <end position="125"/>
    </location>
</feature>
<dbReference type="SUPFAM" id="SSF103473">
    <property type="entry name" value="MFS general substrate transporter"/>
    <property type="match status" value="1"/>
</dbReference>
<dbReference type="InterPro" id="IPR036259">
    <property type="entry name" value="MFS_trans_sf"/>
</dbReference>
<evidence type="ECO:0008006" key="4">
    <source>
        <dbReference type="Google" id="ProtNLM"/>
    </source>
</evidence>
<organism evidence="2 3">
    <name type="scientific">Bombilactobacillus thymidiniphilus</name>
    <dbReference type="NCBI Taxonomy" id="2923363"/>
    <lineage>
        <taxon>Bacteria</taxon>
        <taxon>Bacillati</taxon>
        <taxon>Bacillota</taxon>
        <taxon>Bacilli</taxon>
        <taxon>Lactobacillales</taxon>
        <taxon>Lactobacillaceae</taxon>
        <taxon>Bombilactobacillus</taxon>
    </lineage>
</organism>
<keyword evidence="1" id="KW-1133">Transmembrane helix</keyword>
<accession>A0ABY4PDC0</accession>
<feature type="transmembrane region" description="Helical" evidence="1">
    <location>
        <begin position="196"/>
        <end position="214"/>
    </location>
</feature>
<sequence>MTIPQKLNHHSSILTVLNLKASWHNIQKVFKFPIVKILFPYACLLNLSFWLFYYLMPMYLNKQFKHYTFAYSLQELMIAIAAFICGLIMTKFSDYFLQHAYWYTIYLVLQAVGIVFMSLLFMIITNEFIKLMILIIAWLFYGIFNFLSSLIFITKVQQQVDNRHLGITFGIIFSIFSALGPISAALSGFIKQPNSQTVFGIGSLMLIVALVMLFDKRVAKLISFN</sequence>
<reference evidence="2 3" key="1">
    <citation type="journal article" date="2022" name="Int. J. Syst. Evol. Microbiol.">
        <title>Apilactobacillus apisilvae sp. nov., Nicolia spurrieriana gen. nov. sp. nov., Bombilactobacillus folatiphilus sp. nov. and Bombilactobacillus thymidiniphilus sp. nov., four new lactic acid bacterial isolates from stingless bees Tetragonula carbonaria and Austroplebeia australis.</title>
        <authorList>
            <person name="Oliphant S.A."/>
            <person name="Watson-Haigh N.S."/>
            <person name="Sumby K.M."/>
            <person name="Gardner J."/>
            <person name="Groom S."/>
            <person name="Jiranek V."/>
        </authorList>
    </citation>
    <scope>NUCLEOTIDE SEQUENCE [LARGE SCALE GENOMIC DNA]</scope>
    <source>
        <strain evidence="2 3">SG4_A1</strain>
    </source>
</reference>
<dbReference type="Proteomes" id="UP000831947">
    <property type="component" value="Chromosome"/>
</dbReference>
<dbReference type="EMBL" id="CP093365">
    <property type="protein sequence ID" value="UQS83669.1"/>
    <property type="molecule type" value="Genomic_DNA"/>
</dbReference>
<evidence type="ECO:0000313" key="3">
    <source>
        <dbReference type="Proteomes" id="UP000831947"/>
    </source>
</evidence>
<evidence type="ECO:0000313" key="2">
    <source>
        <dbReference type="EMBL" id="UQS83669.1"/>
    </source>
</evidence>
<feature type="transmembrane region" description="Helical" evidence="1">
    <location>
        <begin position="68"/>
        <end position="89"/>
    </location>
</feature>
<name>A0ABY4PDC0_9LACO</name>
<feature type="transmembrane region" description="Helical" evidence="1">
    <location>
        <begin position="165"/>
        <end position="190"/>
    </location>
</feature>
<dbReference type="Gene3D" id="1.20.1250.20">
    <property type="entry name" value="MFS general substrate transporter like domains"/>
    <property type="match status" value="1"/>
</dbReference>
<dbReference type="RefSeq" id="WP_249512854.1">
    <property type="nucleotide sequence ID" value="NZ_CP093365.1"/>
</dbReference>
<proteinExistence type="predicted"/>
<gene>
    <name evidence="2" type="ORF">MOO47_00255</name>
</gene>
<feature type="transmembrane region" description="Helical" evidence="1">
    <location>
        <begin position="37"/>
        <end position="56"/>
    </location>
</feature>
<evidence type="ECO:0000256" key="1">
    <source>
        <dbReference type="SAM" id="Phobius"/>
    </source>
</evidence>
<keyword evidence="1" id="KW-0812">Transmembrane</keyword>
<keyword evidence="3" id="KW-1185">Reference proteome</keyword>
<protein>
    <recommendedName>
        <fullName evidence="4">MFS transporter</fullName>
    </recommendedName>
</protein>
<feature type="transmembrane region" description="Helical" evidence="1">
    <location>
        <begin position="131"/>
        <end position="153"/>
    </location>
</feature>
<keyword evidence="1" id="KW-0472">Membrane</keyword>